<accession>A0A4P9VRL1</accession>
<feature type="transmembrane region" description="Helical" evidence="8">
    <location>
        <begin position="12"/>
        <end position="34"/>
    </location>
</feature>
<keyword evidence="11" id="KW-1185">Reference proteome</keyword>
<evidence type="ECO:0000256" key="6">
    <source>
        <dbReference type="ARBA" id="ARBA00023136"/>
    </source>
</evidence>
<dbReference type="AlphaFoldDB" id="A0A4P9VRL1"/>
<name>A0A4P9VRL1_9GAMM</name>
<comment type="subunit">
    <text evidence="8">Part of a complex composed of FtsB, FtsL and FtsQ.</text>
</comment>
<dbReference type="Proteomes" id="UP000257039">
    <property type="component" value="Unassembled WGS sequence"/>
</dbReference>
<evidence type="ECO:0000313" key="10">
    <source>
        <dbReference type="EMBL" id="RDH45429.1"/>
    </source>
</evidence>
<dbReference type="NCBIfam" id="TIGR02209">
    <property type="entry name" value="ftsL_broad"/>
    <property type="match status" value="1"/>
</dbReference>
<keyword evidence="7 8" id="KW-0131">Cell cycle</keyword>
<evidence type="ECO:0000256" key="1">
    <source>
        <dbReference type="ARBA" id="ARBA00004401"/>
    </source>
</evidence>
<comment type="subcellular location">
    <subcellularLocation>
        <location evidence="8">Cell inner membrane</location>
        <topology evidence="8">Single-pass type II membrane protein</topology>
    </subcellularLocation>
    <subcellularLocation>
        <location evidence="1">Cell membrane</location>
        <topology evidence="1">Single-pass type II membrane protein</topology>
    </subcellularLocation>
    <text evidence="8">Localizes to the division septum where it forms a ring structure.</text>
</comment>
<dbReference type="HAMAP" id="MF_00910">
    <property type="entry name" value="FtsL"/>
    <property type="match status" value="1"/>
</dbReference>
<keyword evidence="5 8" id="KW-1133">Transmembrane helix</keyword>
<dbReference type="GO" id="GO:0043093">
    <property type="term" value="P:FtsZ-dependent cytokinesis"/>
    <property type="evidence" value="ECO:0007669"/>
    <property type="project" value="UniProtKB-UniRule"/>
</dbReference>
<dbReference type="GO" id="GO:0005886">
    <property type="term" value="C:plasma membrane"/>
    <property type="evidence" value="ECO:0007669"/>
    <property type="project" value="UniProtKB-SubCell"/>
</dbReference>
<evidence type="ECO:0000256" key="9">
    <source>
        <dbReference type="NCBIfam" id="TIGR02209"/>
    </source>
</evidence>
<evidence type="ECO:0000256" key="2">
    <source>
        <dbReference type="ARBA" id="ARBA00022475"/>
    </source>
</evidence>
<evidence type="ECO:0000313" key="11">
    <source>
        <dbReference type="Proteomes" id="UP000257039"/>
    </source>
</evidence>
<evidence type="ECO:0000256" key="4">
    <source>
        <dbReference type="ARBA" id="ARBA00022692"/>
    </source>
</evidence>
<evidence type="ECO:0000256" key="7">
    <source>
        <dbReference type="ARBA" id="ARBA00023306"/>
    </source>
</evidence>
<dbReference type="RefSeq" id="WP_027706433.1">
    <property type="nucleotide sequence ID" value="NZ_JAEVHG010000001.1"/>
</dbReference>
<dbReference type="EMBL" id="NDXW01000001">
    <property type="protein sequence ID" value="RDH45429.1"/>
    <property type="molecule type" value="Genomic_DNA"/>
</dbReference>
<proteinExistence type="inferred from homology"/>
<keyword evidence="3 8" id="KW-0132">Cell division</keyword>
<keyword evidence="4 8" id="KW-0812">Transmembrane</keyword>
<comment type="similarity">
    <text evidence="8">Belongs to the FtsL family.</text>
</comment>
<keyword evidence="8" id="KW-0997">Cell inner membrane</keyword>
<comment type="function">
    <text evidence="8">Essential cell division protein. May link together the upstream cell division proteins, which are predominantly cytoplasmic, with the downstream cell division proteins, which are predominantly periplasmic.</text>
</comment>
<organism evidence="10 11">
    <name type="scientific">Zooshikella ganghwensis</name>
    <dbReference type="NCBI Taxonomy" id="202772"/>
    <lineage>
        <taxon>Bacteria</taxon>
        <taxon>Pseudomonadati</taxon>
        <taxon>Pseudomonadota</taxon>
        <taxon>Gammaproteobacteria</taxon>
        <taxon>Oceanospirillales</taxon>
        <taxon>Zooshikellaceae</taxon>
        <taxon>Zooshikella</taxon>
    </lineage>
</organism>
<protein>
    <recommendedName>
        <fullName evidence="8 9">Cell division protein FtsL</fullName>
    </recommendedName>
</protein>
<reference evidence="10 11" key="1">
    <citation type="submission" date="2017-04" db="EMBL/GenBank/DDBJ databases">
        <title>Draft genome sequence of Zooshikella ganghwensis VG4 isolated from Red Sea sediments.</title>
        <authorList>
            <person name="Rehman Z."/>
            <person name="Alam I."/>
            <person name="Kamau A."/>
            <person name="Bajic V."/>
            <person name="Leiknes T."/>
        </authorList>
    </citation>
    <scope>NUCLEOTIDE SEQUENCE [LARGE SCALE GENOMIC DNA]</scope>
    <source>
        <strain evidence="10 11">VG4</strain>
    </source>
</reference>
<dbReference type="PANTHER" id="PTHR37479:SF1">
    <property type="entry name" value="CELL DIVISION PROTEIN FTSL"/>
    <property type="match status" value="1"/>
</dbReference>
<sequence length="97" mass="11132">MTHVVAQLKHKQVVVFLILMVMMVISSVAITYVAHMNRRAFNDLQRQLVVKNAAQVEWGQLLLQHSTLTTPKRVERIATEKLEMETPNPDQIKMVVP</sequence>
<evidence type="ECO:0000256" key="8">
    <source>
        <dbReference type="HAMAP-Rule" id="MF_00910"/>
    </source>
</evidence>
<comment type="caution">
    <text evidence="10">The sequence shown here is derived from an EMBL/GenBank/DDBJ whole genome shotgun (WGS) entry which is preliminary data.</text>
</comment>
<gene>
    <name evidence="8 10" type="primary">ftsL</name>
    <name evidence="10" type="ORF">B9G39_19335</name>
</gene>
<keyword evidence="6 8" id="KW-0472">Membrane</keyword>
<evidence type="ECO:0000256" key="3">
    <source>
        <dbReference type="ARBA" id="ARBA00022618"/>
    </source>
</evidence>
<dbReference type="PANTHER" id="PTHR37479">
    <property type="entry name" value="CELL DIVISION PROTEIN FTSL"/>
    <property type="match status" value="1"/>
</dbReference>
<dbReference type="Pfam" id="PF04999">
    <property type="entry name" value="FtsL"/>
    <property type="match status" value="1"/>
</dbReference>
<evidence type="ECO:0000256" key="5">
    <source>
        <dbReference type="ARBA" id="ARBA00022989"/>
    </source>
</evidence>
<dbReference type="GO" id="GO:0032153">
    <property type="term" value="C:cell division site"/>
    <property type="evidence" value="ECO:0007669"/>
    <property type="project" value="UniProtKB-UniRule"/>
</dbReference>
<keyword evidence="2 8" id="KW-1003">Cell membrane</keyword>
<dbReference type="InterPro" id="IPR011922">
    <property type="entry name" value="Cell_div_FtsL"/>
</dbReference>